<name>A0AAV9J668_9PEZI</name>
<keyword evidence="2" id="KW-0624">Polysaccharide degradation</keyword>
<keyword evidence="5" id="KW-1185">Reference proteome</keyword>
<keyword evidence="3" id="KW-0732">Signal</keyword>
<dbReference type="Gene3D" id="2.60.120.180">
    <property type="match status" value="1"/>
</dbReference>
<keyword evidence="2" id="KW-0119">Carbohydrate metabolism</keyword>
<dbReference type="PANTHER" id="PTHR34002">
    <property type="entry name" value="BLR1656 PROTEIN"/>
    <property type="match status" value="1"/>
</dbReference>
<reference evidence="4 5" key="1">
    <citation type="submission" date="2021-11" db="EMBL/GenBank/DDBJ databases">
        <title>Black yeast isolated from Biological Soil Crust.</title>
        <authorList>
            <person name="Kurbessoian T."/>
        </authorList>
    </citation>
    <scope>NUCLEOTIDE SEQUENCE [LARGE SCALE GENOMIC DNA]</scope>
    <source>
        <strain evidence="4 5">CCFEE 5522</strain>
    </source>
</reference>
<dbReference type="Pfam" id="PF01670">
    <property type="entry name" value="Glyco_hydro_12"/>
    <property type="match status" value="1"/>
</dbReference>
<evidence type="ECO:0008006" key="6">
    <source>
        <dbReference type="Google" id="ProtNLM"/>
    </source>
</evidence>
<dbReference type="GO" id="GO:0000272">
    <property type="term" value="P:polysaccharide catabolic process"/>
    <property type="evidence" value="ECO:0007669"/>
    <property type="project" value="UniProtKB-KW"/>
</dbReference>
<dbReference type="Proteomes" id="UP001324427">
    <property type="component" value="Unassembled WGS sequence"/>
</dbReference>
<evidence type="ECO:0000313" key="5">
    <source>
        <dbReference type="Proteomes" id="UP001324427"/>
    </source>
</evidence>
<comment type="caution">
    <text evidence="4">The sequence shown here is derived from an EMBL/GenBank/DDBJ whole genome shotgun (WGS) entry which is preliminary data.</text>
</comment>
<evidence type="ECO:0000256" key="2">
    <source>
        <dbReference type="RuleBase" id="RU361163"/>
    </source>
</evidence>
<keyword evidence="2" id="KW-0326">Glycosidase</keyword>
<evidence type="ECO:0000256" key="3">
    <source>
        <dbReference type="SAM" id="SignalP"/>
    </source>
</evidence>
<protein>
    <recommendedName>
        <fullName evidence="6">Glycoside hydrolase family 12 protein</fullName>
    </recommendedName>
</protein>
<dbReference type="GO" id="GO:0008810">
    <property type="term" value="F:cellulase activity"/>
    <property type="evidence" value="ECO:0007669"/>
    <property type="project" value="InterPro"/>
</dbReference>
<dbReference type="InterPro" id="IPR013319">
    <property type="entry name" value="GH11/12"/>
</dbReference>
<keyword evidence="2" id="KW-0378">Hydrolase</keyword>
<dbReference type="SUPFAM" id="SSF49899">
    <property type="entry name" value="Concanavalin A-like lectins/glucanases"/>
    <property type="match status" value="1"/>
</dbReference>
<comment type="similarity">
    <text evidence="1 2">Belongs to the glycosyl hydrolase 12 (cellulase H) family.</text>
</comment>
<organism evidence="4 5">
    <name type="scientific">Oleoguttula mirabilis</name>
    <dbReference type="NCBI Taxonomy" id="1507867"/>
    <lineage>
        <taxon>Eukaryota</taxon>
        <taxon>Fungi</taxon>
        <taxon>Dikarya</taxon>
        <taxon>Ascomycota</taxon>
        <taxon>Pezizomycotina</taxon>
        <taxon>Dothideomycetes</taxon>
        <taxon>Dothideomycetidae</taxon>
        <taxon>Mycosphaerellales</taxon>
        <taxon>Teratosphaeriaceae</taxon>
        <taxon>Oleoguttula</taxon>
    </lineage>
</organism>
<dbReference type="InterPro" id="IPR013320">
    <property type="entry name" value="ConA-like_dom_sf"/>
</dbReference>
<dbReference type="PANTHER" id="PTHR34002:SF9">
    <property type="entry name" value="XYLOGLUCAN-SPECIFIC ENDO-BETA-1,4-GLUCANASE A"/>
    <property type="match status" value="1"/>
</dbReference>
<feature type="chain" id="PRO_5043361984" description="Glycoside hydrolase family 12 protein" evidence="3">
    <location>
        <begin position="19"/>
        <end position="272"/>
    </location>
</feature>
<dbReference type="AlphaFoldDB" id="A0AAV9J668"/>
<evidence type="ECO:0000313" key="4">
    <source>
        <dbReference type="EMBL" id="KAK4539856.1"/>
    </source>
</evidence>
<evidence type="ECO:0000256" key="1">
    <source>
        <dbReference type="ARBA" id="ARBA00005519"/>
    </source>
</evidence>
<gene>
    <name evidence="4" type="ORF">LTR36_010317</name>
</gene>
<accession>A0AAV9J668</accession>
<feature type="signal peptide" evidence="3">
    <location>
        <begin position="1"/>
        <end position="18"/>
    </location>
</feature>
<proteinExistence type="inferred from homology"/>
<sequence length="272" mass="29301">MFTFAAPALLALAATCNALPTISTLSSRASTPAQNLCGTPDDSIIVDSTNWIVYNMMYNYQDIEGSCCTGFTGLVTGADGEQKCGWNSTWAIEDVASTSNVPKGYSFVGLTQNLENTISAIDSIPATYDWVRSNTTAYKGNVCFDFMTSDTKGDSTSSSAQELMLWLRYEGGQEPIGYADGVVATITLYGKTWSLYQGTNTDTGITVSSLLVDQSDQYLGYFAGDIKDWLLAMVDQGLFGTDTYVNVGNAGMEPFYGTVSFENKLGLQINLS</sequence>
<dbReference type="InterPro" id="IPR002594">
    <property type="entry name" value="GH12"/>
</dbReference>
<dbReference type="EMBL" id="JAVFHQ010000081">
    <property type="protein sequence ID" value="KAK4539856.1"/>
    <property type="molecule type" value="Genomic_DNA"/>
</dbReference>